<evidence type="ECO:0000313" key="16">
    <source>
        <dbReference type="Ensembl" id="ENSLACP00000021777.1"/>
    </source>
</evidence>
<dbReference type="Pfam" id="PF01094">
    <property type="entry name" value="ANF_receptor"/>
    <property type="match status" value="1"/>
</dbReference>
<evidence type="ECO:0000256" key="4">
    <source>
        <dbReference type="ARBA" id="ARBA00022729"/>
    </source>
</evidence>
<feature type="transmembrane region" description="Helical" evidence="13">
    <location>
        <begin position="772"/>
        <end position="794"/>
    </location>
</feature>
<keyword evidence="2" id="KW-1003">Cell membrane</keyword>
<reference evidence="17" key="1">
    <citation type="submission" date="2011-08" db="EMBL/GenBank/DDBJ databases">
        <title>The draft genome of Latimeria chalumnae.</title>
        <authorList>
            <person name="Di Palma F."/>
            <person name="Alfoldi J."/>
            <person name="Johnson J."/>
            <person name="Berlin A."/>
            <person name="Gnerre S."/>
            <person name="Jaffe D."/>
            <person name="MacCallum I."/>
            <person name="Young S."/>
            <person name="Walker B.J."/>
            <person name="Lander E."/>
            <person name="Lindblad-Toh K."/>
        </authorList>
    </citation>
    <scope>NUCLEOTIDE SEQUENCE [LARGE SCALE GENOMIC DNA]</scope>
    <source>
        <strain evidence="17">Wild caught</strain>
    </source>
</reference>
<evidence type="ECO:0000259" key="15">
    <source>
        <dbReference type="PROSITE" id="PS50259"/>
    </source>
</evidence>
<evidence type="ECO:0000256" key="5">
    <source>
        <dbReference type="ARBA" id="ARBA00022989"/>
    </source>
</evidence>
<dbReference type="PANTHER" id="PTHR24061:SF435">
    <property type="entry name" value="TASTE RECEPTOR TYPE 1 MEMBER 3"/>
    <property type="match status" value="1"/>
</dbReference>
<dbReference type="GO" id="GO:0050917">
    <property type="term" value="P:sensory perception of umami taste"/>
    <property type="evidence" value="ECO:0007669"/>
    <property type="project" value="TreeGrafter"/>
</dbReference>
<dbReference type="SUPFAM" id="SSF53822">
    <property type="entry name" value="Periplasmic binding protein-like I"/>
    <property type="match status" value="1"/>
</dbReference>
<dbReference type="InterPro" id="IPR017978">
    <property type="entry name" value="GPCR_3_C"/>
</dbReference>
<keyword evidence="6" id="KW-0297">G-protein coupled receptor</keyword>
<feature type="transmembrane region" description="Helical" evidence="13">
    <location>
        <begin position="692"/>
        <end position="710"/>
    </location>
</feature>
<evidence type="ECO:0000256" key="14">
    <source>
        <dbReference type="SAM" id="SignalP"/>
    </source>
</evidence>
<dbReference type="EMBL" id="AFYH01000890">
    <property type="status" value="NOT_ANNOTATED_CDS"/>
    <property type="molecule type" value="Genomic_DNA"/>
</dbReference>
<evidence type="ECO:0000256" key="9">
    <source>
        <dbReference type="ARBA" id="ARBA00023180"/>
    </source>
</evidence>
<dbReference type="OMA" id="FHLCCYD"/>
<evidence type="ECO:0000256" key="1">
    <source>
        <dbReference type="ARBA" id="ARBA00004651"/>
    </source>
</evidence>
<keyword evidence="17" id="KW-1185">Reference proteome</keyword>
<keyword evidence="4 14" id="KW-0732">Signal</keyword>
<dbReference type="InterPro" id="IPR001828">
    <property type="entry name" value="ANF_lig-bd_rcpt"/>
</dbReference>
<dbReference type="InterPro" id="IPR000068">
    <property type="entry name" value="GPCR_3_Ca_sens_rcpt-rel"/>
</dbReference>
<dbReference type="EMBL" id="AFYH01000889">
    <property type="status" value="NOT_ANNOTATED_CDS"/>
    <property type="molecule type" value="Genomic_DNA"/>
</dbReference>
<feature type="transmembrane region" description="Helical" evidence="13">
    <location>
        <begin position="736"/>
        <end position="760"/>
    </location>
</feature>
<dbReference type="InterPro" id="IPR028082">
    <property type="entry name" value="Peripla_BP_I"/>
</dbReference>
<feature type="domain" description="G-protein coupled receptors family 3 profile" evidence="15">
    <location>
        <begin position="578"/>
        <end position="838"/>
    </location>
</feature>
<dbReference type="GO" id="GO:0050916">
    <property type="term" value="P:sensory perception of sweet taste"/>
    <property type="evidence" value="ECO:0007669"/>
    <property type="project" value="TreeGrafter"/>
</dbReference>
<feature type="signal peptide" evidence="14">
    <location>
        <begin position="1"/>
        <end position="22"/>
    </location>
</feature>
<dbReference type="Gene3D" id="3.40.50.2300">
    <property type="match status" value="2"/>
</dbReference>
<keyword evidence="10" id="KW-0807">Transducer</keyword>
<evidence type="ECO:0000256" key="2">
    <source>
        <dbReference type="ARBA" id="ARBA00022475"/>
    </source>
</evidence>
<dbReference type="GO" id="GO:0004930">
    <property type="term" value="F:G protein-coupled receptor activity"/>
    <property type="evidence" value="ECO:0007669"/>
    <property type="project" value="UniProtKB-KW"/>
</dbReference>
<dbReference type="GO" id="GO:0005886">
    <property type="term" value="C:plasma membrane"/>
    <property type="evidence" value="ECO:0007669"/>
    <property type="project" value="UniProtKB-SubCell"/>
</dbReference>
<dbReference type="PANTHER" id="PTHR24061">
    <property type="entry name" value="CALCIUM-SENSING RECEPTOR-RELATED"/>
    <property type="match status" value="1"/>
</dbReference>
<dbReference type="PRINTS" id="PR00248">
    <property type="entry name" value="GPCRMGR"/>
</dbReference>
<dbReference type="GeneTree" id="ENSGT00940000160679"/>
<dbReference type="InterPro" id="IPR000337">
    <property type="entry name" value="GPCR_3"/>
</dbReference>
<dbReference type="FunFam" id="2.10.50.30:FF:000004">
    <property type="entry name" value="Taste receptor type 1 member 3-like protein"/>
    <property type="match status" value="1"/>
</dbReference>
<dbReference type="PROSITE" id="PS50259">
    <property type="entry name" value="G_PROTEIN_RECEP_F3_4"/>
    <property type="match status" value="1"/>
</dbReference>
<reference evidence="16" key="3">
    <citation type="submission" date="2025-09" db="UniProtKB">
        <authorList>
            <consortium name="Ensembl"/>
        </authorList>
    </citation>
    <scope>IDENTIFICATION</scope>
</reference>
<dbReference type="AlphaFoldDB" id="H3BIQ6"/>
<evidence type="ECO:0000256" key="10">
    <source>
        <dbReference type="ARBA" id="ARBA00023224"/>
    </source>
</evidence>
<proteinExistence type="inferred from homology"/>
<comment type="similarity">
    <text evidence="11">Belongs to the G-protein coupled receptor 3 family. TAS1R subfamily.</text>
</comment>
<evidence type="ECO:0000256" key="13">
    <source>
        <dbReference type="SAM" id="Phobius"/>
    </source>
</evidence>
<feature type="transmembrane region" description="Helical" evidence="13">
    <location>
        <begin position="800"/>
        <end position="820"/>
    </location>
</feature>
<feature type="transmembrane region" description="Helical" evidence="13">
    <location>
        <begin position="648"/>
        <end position="671"/>
    </location>
</feature>
<keyword evidence="7 13" id="KW-0472">Membrane</keyword>
<keyword evidence="3 13" id="KW-0812">Transmembrane</keyword>
<dbReference type="Pfam" id="PF07562">
    <property type="entry name" value="NCD3G"/>
    <property type="match status" value="1"/>
</dbReference>
<dbReference type="HOGENOM" id="CLU_005389_1_0_1"/>
<evidence type="ECO:0000256" key="7">
    <source>
        <dbReference type="ARBA" id="ARBA00023136"/>
    </source>
</evidence>
<name>H3BIQ6_LATCH</name>
<evidence type="ECO:0000256" key="8">
    <source>
        <dbReference type="ARBA" id="ARBA00023170"/>
    </source>
</evidence>
<evidence type="ECO:0000313" key="17">
    <source>
        <dbReference type="Proteomes" id="UP000008672"/>
    </source>
</evidence>
<feature type="transmembrane region" description="Helical" evidence="13">
    <location>
        <begin position="613"/>
        <end position="636"/>
    </location>
</feature>
<keyword evidence="9" id="KW-0325">Glycoprotein</keyword>
<dbReference type="InterPro" id="IPR038550">
    <property type="entry name" value="GPCR_3_9-Cys_sf"/>
</dbReference>
<comment type="subcellular location">
    <subcellularLocation>
        <location evidence="1">Cell membrane</location>
        <topology evidence="1">Multi-pass membrane protein</topology>
    </subcellularLocation>
</comment>
<dbReference type="PRINTS" id="PR00592">
    <property type="entry name" value="CASENSINGR"/>
</dbReference>
<organism evidence="16 17">
    <name type="scientific">Latimeria chalumnae</name>
    <name type="common">Coelacanth</name>
    <dbReference type="NCBI Taxonomy" id="7897"/>
    <lineage>
        <taxon>Eukaryota</taxon>
        <taxon>Metazoa</taxon>
        <taxon>Chordata</taxon>
        <taxon>Craniata</taxon>
        <taxon>Vertebrata</taxon>
        <taxon>Euteleostomi</taxon>
        <taxon>Coelacanthiformes</taxon>
        <taxon>Coelacanthidae</taxon>
        <taxon>Latimeria</taxon>
    </lineage>
</organism>
<gene>
    <name evidence="16" type="primary">TAS1R3</name>
</gene>
<feature type="chain" id="PRO_5003581368" description="Taste receptor type 1 member 3" evidence="14">
    <location>
        <begin position="23"/>
        <end position="838"/>
    </location>
</feature>
<dbReference type="Gene3D" id="2.10.50.30">
    <property type="entry name" value="GPCR, family 3, nine cysteines domain"/>
    <property type="match status" value="1"/>
</dbReference>
<evidence type="ECO:0000256" key="11">
    <source>
        <dbReference type="ARBA" id="ARBA00038492"/>
    </source>
</evidence>
<dbReference type="Pfam" id="PF00003">
    <property type="entry name" value="7tm_3"/>
    <property type="match status" value="1"/>
</dbReference>
<feature type="transmembrane region" description="Helical" evidence="13">
    <location>
        <begin position="577"/>
        <end position="601"/>
    </location>
</feature>
<evidence type="ECO:0000256" key="6">
    <source>
        <dbReference type="ARBA" id="ARBA00023040"/>
    </source>
</evidence>
<reference evidence="16" key="2">
    <citation type="submission" date="2025-08" db="UniProtKB">
        <authorList>
            <consortium name="Ensembl"/>
        </authorList>
    </citation>
    <scope>IDENTIFICATION</scope>
</reference>
<dbReference type="InterPro" id="IPR011500">
    <property type="entry name" value="GPCR_3_9-Cys_dom"/>
</dbReference>
<keyword evidence="5 13" id="KW-1133">Transmembrane helix</keyword>
<protein>
    <recommendedName>
        <fullName evidence="12">Taste receptor type 1 member 3</fullName>
    </recommendedName>
</protein>
<accession>H3BIQ6</accession>
<dbReference type="Proteomes" id="UP000008672">
    <property type="component" value="Unassembled WGS sequence"/>
</dbReference>
<dbReference type="FunFam" id="3.40.50.2300:FF:000016">
    <property type="entry name" value="Taste 1 receptor member 2"/>
    <property type="match status" value="1"/>
</dbReference>
<dbReference type="STRING" id="7897.ENSLACP00000021777"/>
<dbReference type="InParanoid" id="H3BIQ6"/>
<dbReference type="eggNOG" id="KOG1056">
    <property type="taxonomic scope" value="Eukaryota"/>
</dbReference>
<evidence type="ECO:0000256" key="3">
    <source>
        <dbReference type="ARBA" id="ARBA00022692"/>
    </source>
</evidence>
<dbReference type="Ensembl" id="ENSLACT00000021918.1">
    <property type="protein sequence ID" value="ENSLACP00000021777.1"/>
    <property type="gene ID" value="ENSLACG00000019137.1"/>
</dbReference>
<keyword evidence="8" id="KW-0675">Receptor</keyword>
<sequence length="838" mass="92888">MRGPSAIGFIALMAYGFLRSGATEEESTFTRLPGNYTLGGLFAFHRSAVDLEKRQKPVPIACESFNPSGFLQMLAMKFAVEEVNNSSALLRSVKLGYEIHDTCREPVVAMQPAMLFLSQNGSRSIGILCDYADYRSWVAAVIDPSTSELAEITGKLFSFFLIPQISFSATSEKFSDKSLFPSFLRTVPSDKNQVEGMIKLVAEFKWTWIAAIGSDDEYGKQGMRQFSKQASEKGICIAYENFIPVYSSDSETKQVIVDILDQLNKTQVNVVVLFASEPQALTLLEEAMRRNTVKVWIAGRSWVVSDPLVLLPGVGQVGTVIGFSQRSEEVEGFEQYVKNTFAALEQDSPSRGYCNLSINSLSSAPLNDEEDWTIMQSIICQGSFSDNMAMVLNLPVRHYIYNVYLAVYSAAHALHKILNCNARNCQQKSSMYSWQLLEEVKKVQFTLDNVTFHFDKNGNPGSGYDIIVWSMGSSAVHFTKVGQYNGMLVINKSKILWHTQNNAEPQSQCSKECQKGQMKRVKGVHSCCFDCIGCPEGTLHATNDNFECKPCPVGQWSTAESTSCSDPTFLYLSWDHYLTVILLLGMVNLLVLIATISLLFFKHLHSPVVQASGGRLSFFTLFSLASFCCSVCFFFGKPNELICWVQQPYFAISLTACLSTFLAKLLQIMFAAESTGSPSAVLCRLRARRPGLIIPLTVLGQLLICIWYSTQTSPLSSTSVIIRSLSKFIMCDVSPLIGLGLMIGYNGVLALTSFLIAFMVQKPAHYYNLPRDITFAMLGALVAWIVFIPTYAGATASNQCIVQGAVILASSFAMTVAYFLPKCYILKLKPELNTVEYF</sequence>
<evidence type="ECO:0000256" key="12">
    <source>
        <dbReference type="ARBA" id="ARBA00040705"/>
    </source>
</evidence>